<dbReference type="Proteomes" id="UP000019149">
    <property type="component" value="Unassembled WGS sequence"/>
</dbReference>
<accession>W6ULZ6</accession>
<dbReference type="RefSeq" id="XP_024353357.1">
    <property type="nucleotide sequence ID" value="XM_024492162.1"/>
</dbReference>
<reference evidence="2 3" key="1">
    <citation type="journal article" date="2013" name="Nat. Genet.">
        <title>The genome of the hydatid tapeworm Echinococcus granulosus.</title>
        <authorList>
            <person name="Zheng H."/>
            <person name="Zhang W."/>
            <person name="Zhang L."/>
            <person name="Zhang Z."/>
            <person name="Li J."/>
            <person name="Lu G."/>
            <person name="Zhu Y."/>
            <person name="Wang Y."/>
            <person name="Huang Y."/>
            <person name="Liu J."/>
            <person name="Kang H."/>
            <person name="Chen J."/>
            <person name="Wang L."/>
            <person name="Chen A."/>
            <person name="Yu S."/>
            <person name="Gao Z."/>
            <person name="Jin L."/>
            <person name="Gu W."/>
            <person name="Wang Z."/>
            <person name="Zhao L."/>
            <person name="Shi B."/>
            <person name="Wen H."/>
            <person name="Lin R."/>
            <person name="Jones M.K."/>
            <person name="Brejova B."/>
            <person name="Vinar T."/>
            <person name="Zhao G."/>
            <person name="McManus D.P."/>
            <person name="Chen Z."/>
            <person name="Zhou Y."/>
            <person name="Wang S."/>
        </authorList>
    </citation>
    <scope>NUCLEOTIDE SEQUENCE [LARGE SCALE GENOMIC DNA]</scope>
</reference>
<gene>
    <name evidence="2" type="ORF">EGR_02913</name>
</gene>
<name>W6ULZ6_ECHGR</name>
<sequence>MGPEFMELFFLIEGGVPTSITFGVPKSPPGAHMRTQRSAPHVHLDVRTTRLCPDGNTEENKVTSPPHVPPSPSLAHMRTHKQKTDGNLHAAARSRVGEDGKSDARRCGAETAGTPPLRLMYTGLLTSPHCGGRHFTISRAHVCLLFGITSPGLSLSLSLPLLLLVSTATAPSSHCPPYMCTCTNTRKTLQLAVDSAFTIGSRLFYPQQIDVSTQKPGSGSGSSPRGSNNSGSSASSSSTNGIGSGSSNSMQTHRRFPS</sequence>
<evidence type="ECO:0000256" key="1">
    <source>
        <dbReference type="SAM" id="MobiDB-lite"/>
    </source>
</evidence>
<feature type="region of interest" description="Disordered" evidence="1">
    <location>
        <begin position="211"/>
        <end position="258"/>
    </location>
</feature>
<dbReference type="EMBL" id="APAU02000014">
    <property type="protein sequence ID" value="EUB62161.1"/>
    <property type="molecule type" value="Genomic_DNA"/>
</dbReference>
<proteinExistence type="predicted"/>
<comment type="caution">
    <text evidence="2">The sequence shown here is derived from an EMBL/GenBank/DDBJ whole genome shotgun (WGS) entry which is preliminary data.</text>
</comment>
<dbReference type="KEGG" id="egl:EGR_02913"/>
<keyword evidence="3" id="KW-1185">Reference proteome</keyword>
<protein>
    <submittedName>
        <fullName evidence="2">Uncharacterized protein</fullName>
    </submittedName>
</protein>
<dbReference type="AlphaFoldDB" id="W6ULZ6"/>
<evidence type="ECO:0000313" key="3">
    <source>
        <dbReference type="Proteomes" id="UP000019149"/>
    </source>
</evidence>
<feature type="region of interest" description="Disordered" evidence="1">
    <location>
        <begin position="52"/>
        <end position="112"/>
    </location>
</feature>
<evidence type="ECO:0000313" key="2">
    <source>
        <dbReference type="EMBL" id="EUB62161.1"/>
    </source>
</evidence>
<feature type="compositionally biased region" description="Basic and acidic residues" evidence="1">
    <location>
        <begin position="95"/>
        <end position="108"/>
    </location>
</feature>
<dbReference type="GeneID" id="36338628"/>
<organism evidence="2 3">
    <name type="scientific">Echinococcus granulosus</name>
    <name type="common">Hydatid tapeworm</name>
    <dbReference type="NCBI Taxonomy" id="6210"/>
    <lineage>
        <taxon>Eukaryota</taxon>
        <taxon>Metazoa</taxon>
        <taxon>Spiralia</taxon>
        <taxon>Lophotrochozoa</taxon>
        <taxon>Platyhelminthes</taxon>
        <taxon>Cestoda</taxon>
        <taxon>Eucestoda</taxon>
        <taxon>Cyclophyllidea</taxon>
        <taxon>Taeniidae</taxon>
        <taxon>Echinococcus</taxon>
        <taxon>Echinococcus granulosus group</taxon>
    </lineage>
</organism>
<feature type="compositionally biased region" description="Low complexity" evidence="1">
    <location>
        <begin position="221"/>
        <end position="249"/>
    </location>
</feature>
<dbReference type="CTD" id="36338628"/>